<gene>
    <name evidence="2" type="ORF">H0A76_00475</name>
</gene>
<keyword evidence="2" id="KW-0547">Nucleotide-binding</keyword>
<proteinExistence type="predicted"/>
<feature type="domain" description="Diphthamide synthase" evidence="1">
    <location>
        <begin position="9"/>
        <end position="211"/>
    </location>
</feature>
<dbReference type="Gene3D" id="3.40.50.620">
    <property type="entry name" value="HUPs"/>
    <property type="match status" value="1"/>
</dbReference>
<evidence type="ECO:0000313" key="2">
    <source>
        <dbReference type="EMBL" id="NYT26510.1"/>
    </source>
</evidence>
<dbReference type="EMBL" id="JACCHT010000001">
    <property type="protein sequence ID" value="NYT26510.1"/>
    <property type="molecule type" value="Genomic_DNA"/>
</dbReference>
<dbReference type="RefSeq" id="WP_369179061.1">
    <property type="nucleotide sequence ID" value="NZ_OZ156463.1"/>
</dbReference>
<evidence type="ECO:0000259" key="1">
    <source>
        <dbReference type="Pfam" id="PF01902"/>
    </source>
</evidence>
<dbReference type="GO" id="GO:0005524">
    <property type="term" value="F:ATP binding"/>
    <property type="evidence" value="ECO:0007669"/>
    <property type="project" value="UniProtKB-KW"/>
</dbReference>
<dbReference type="InterPro" id="IPR014729">
    <property type="entry name" value="Rossmann-like_a/b/a_fold"/>
</dbReference>
<sequence>MNSKCTLLSWSSGKDSAYALHLLKKDPSIELLGLFTTVNKKFERVAMHGVRLCLLQAQADSIGLPLHIIEIPYPCSNKQYERIMGDFVVRLQRDKIDAIAFGDLYLQDIRDYRIAQMDGTGIEPIFPCWGIDTKTLAQIIVKIGIKAKIACLDPKQLDIKFAGRDYQPDLLADLPSHIDFCGENGEFHTLVYDSPDFSKPVALKQGETVERDGFVFTDFQ</sequence>
<evidence type="ECO:0000313" key="3">
    <source>
        <dbReference type="Proteomes" id="UP000568751"/>
    </source>
</evidence>
<organism evidence="2 3">
    <name type="scientific">Candidatus Thiodubiliella endoseptemdiera</name>
    <dbReference type="NCBI Taxonomy" id="2738886"/>
    <lineage>
        <taxon>Bacteria</taxon>
        <taxon>Pseudomonadati</taxon>
        <taxon>Pseudomonadota</taxon>
        <taxon>Gammaproteobacteria</taxon>
        <taxon>Candidatus Pseudothioglobaceae</taxon>
        <taxon>Candidatus Thiodubiliella</taxon>
    </lineage>
</organism>
<accession>A0A853F2K7</accession>
<dbReference type="AlphaFoldDB" id="A0A853F2K7"/>
<dbReference type="SUPFAM" id="SSF52402">
    <property type="entry name" value="Adenine nucleotide alpha hydrolases-like"/>
    <property type="match status" value="1"/>
</dbReference>
<dbReference type="Pfam" id="PF01902">
    <property type="entry name" value="Diphthami_syn_2"/>
    <property type="match status" value="1"/>
</dbReference>
<dbReference type="InterPro" id="IPR002761">
    <property type="entry name" value="Diphthami_syn_dom"/>
</dbReference>
<comment type="caution">
    <text evidence="2">The sequence shown here is derived from an EMBL/GenBank/DDBJ whole genome shotgun (WGS) entry which is preliminary data.</text>
</comment>
<reference evidence="2 3" key="1">
    <citation type="submission" date="2020-05" db="EMBL/GenBank/DDBJ databases">
        <title>Horizontal transmission and recombination maintain forever young bacterial symbiont genomes.</title>
        <authorList>
            <person name="Russell S.L."/>
            <person name="Pepper-Tunick E."/>
            <person name="Svedberg J."/>
            <person name="Byrne A."/>
            <person name="Ruelas Castillo J."/>
            <person name="Vollmers C."/>
            <person name="Beinart R.A."/>
            <person name="Corbett-Detig R."/>
        </authorList>
    </citation>
    <scope>NUCLEOTIDE SEQUENCE [LARGE SCALE GENOMIC DNA]</scope>
    <source>
        <strain evidence="2">455</strain>
    </source>
</reference>
<dbReference type="Proteomes" id="UP000568751">
    <property type="component" value="Unassembled WGS sequence"/>
</dbReference>
<dbReference type="Gene3D" id="3.90.1490.10">
    <property type="entry name" value="putative n-type atp pyrophosphatase, domain 2"/>
    <property type="match status" value="1"/>
</dbReference>
<name>A0A853F2K7_9GAMM</name>
<protein>
    <submittedName>
        <fullName evidence="2">ATP-binding protein</fullName>
    </submittedName>
</protein>
<keyword evidence="2" id="KW-0067">ATP-binding</keyword>